<gene>
    <name evidence="1" type="ORF">GMARGA_LOCUS12811</name>
</gene>
<comment type="caution">
    <text evidence="1">The sequence shown here is derived from an EMBL/GenBank/DDBJ whole genome shotgun (WGS) entry which is preliminary data.</text>
</comment>
<dbReference type="EMBL" id="CAJVQB010007961">
    <property type="protein sequence ID" value="CAG8711894.1"/>
    <property type="molecule type" value="Genomic_DNA"/>
</dbReference>
<evidence type="ECO:0000313" key="1">
    <source>
        <dbReference type="EMBL" id="CAG8711894.1"/>
    </source>
</evidence>
<proteinExistence type="predicted"/>
<organism evidence="1 2">
    <name type="scientific">Gigaspora margarita</name>
    <dbReference type="NCBI Taxonomy" id="4874"/>
    <lineage>
        <taxon>Eukaryota</taxon>
        <taxon>Fungi</taxon>
        <taxon>Fungi incertae sedis</taxon>
        <taxon>Mucoromycota</taxon>
        <taxon>Glomeromycotina</taxon>
        <taxon>Glomeromycetes</taxon>
        <taxon>Diversisporales</taxon>
        <taxon>Gigasporaceae</taxon>
        <taxon>Gigaspora</taxon>
    </lineage>
</organism>
<dbReference type="Proteomes" id="UP000789901">
    <property type="component" value="Unassembled WGS sequence"/>
</dbReference>
<name>A0ABN7V0K8_GIGMA</name>
<evidence type="ECO:0000313" key="2">
    <source>
        <dbReference type="Proteomes" id="UP000789901"/>
    </source>
</evidence>
<keyword evidence="2" id="KW-1185">Reference proteome</keyword>
<sequence length="89" mass="10242">HRVSIALHKNIFQSLISKVTHAKTKYRFERQTTEKSLGKVKIESYDPFTVIGQNTKFTNDLHVGDFLVIGNEKRQIIKVNSDNELKIAD</sequence>
<reference evidence="1 2" key="1">
    <citation type="submission" date="2021-06" db="EMBL/GenBank/DDBJ databases">
        <authorList>
            <person name="Kallberg Y."/>
            <person name="Tangrot J."/>
            <person name="Rosling A."/>
        </authorList>
    </citation>
    <scope>NUCLEOTIDE SEQUENCE [LARGE SCALE GENOMIC DNA]</scope>
    <source>
        <strain evidence="1 2">120-4 pot B 10/14</strain>
    </source>
</reference>
<feature type="non-terminal residue" evidence="1">
    <location>
        <position position="1"/>
    </location>
</feature>
<accession>A0ABN7V0K8</accession>
<protein>
    <submittedName>
        <fullName evidence="1">31872_t:CDS:1</fullName>
    </submittedName>
</protein>